<accession>A0ABT0BGP9</accession>
<evidence type="ECO:0000313" key="1">
    <source>
        <dbReference type="EMBL" id="MCJ2184205.1"/>
    </source>
</evidence>
<keyword evidence="2" id="KW-1185">Reference proteome</keyword>
<protein>
    <submittedName>
        <fullName evidence="1">Uncharacterized protein</fullName>
    </submittedName>
</protein>
<dbReference type="Pfam" id="PF21810">
    <property type="entry name" value="DUF6880"/>
    <property type="match status" value="1"/>
</dbReference>
<organism evidence="1 2">
    <name type="scientific">Novosphingobium organovorum</name>
    <dbReference type="NCBI Taxonomy" id="2930092"/>
    <lineage>
        <taxon>Bacteria</taxon>
        <taxon>Pseudomonadati</taxon>
        <taxon>Pseudomonadota</taxon>
        <taxon>Alphaproteobacteria</taxon>
        <taxon>Sphingomonadales</taxon>
        <taxon>Sphingomonadaceae</taxon>
        <taxon>Novosphingobium</taxon>
    </lineage>
</organism>
<dbReference type="EMBL" id="JALHLF010000083">
    <property type="protein sequence ID" value="MCJ2184205.1"/>
    <property type="molecule type" value="Genomic_DNA"/>
</dbReference>
<proteinExistence type="predicted"/>
<dbReference type="Proteomes" id="UP001162881">
    <property type="component" value="Unassembled WGS sequence"/>
</dbReference>
<comment type="caution">
    <text evidence="1">The sequence shown here is derived from an EMBL/GenBank/DDBJ whole genome shotgun (WGS) entry which is preliminary data.</text>
</comment>
<sequence>MARSKTLNTTNLAALGAERLAALLIELAQGDAAMKRRLRLELASQGGGEDVAAEVRKRLVAIARARGFVDWRKIRSLAQDLETQRTAIMTHVAPSATSEAFDLLWRMLEMAPSIHERCDDSNGIVGGVLEEVLTNLGEMAAPSGFSAERLAELVFTGTCDNDYGQFDGLISLMAPALGPPGLGILKTKFEALAKNPPVAPKGKARRIIGYGSQGTIYEDDYKARHHTRLIKRTLAEIADALGDVDGFVALQSNDERTNPAIAAQIARRLLDAGRADEALAALDQAPAELREGGRWPEWQKVRIDALEAAGQSETAQHERWDVFERTLDAEYLKAYIKRLPDFDDMEAEERALAHARGFSGFHQALAFLVEWPALDAAAELILARPDEIDGDHYWLLTPAAEVLEPKHPLAATLLLRAMIDFALDRARAKRYPHAARHLQTCAYLAGKIDAFGDHADHEVYVASLKANHGRKSGFWKS</sequence>
<evidence type="ECO:0000313" key="2">
    <source>
        <dbReference type="Proteomes" id="UP001162881"/>
    </source>
</evidence>
<dbReference type="RefSeq" id="WP_244022806.1">
    <property type="nucleotide sequence ID" value="NZ_JALHLF010000083.1"/>
</dbReference>
<name>A0ABT0BGP9_9SPHN</name>
<gene>
    <name evidence="1" type="ORF">MTR62_16115</name>
</gene>
<reference evidence="1" key="1">
    <citation type="submission" date="2022-03" db="EMBL/GenBank/DDBJ databases">
        <title>Identification of a novel bacterium isolated from mangrove sediments.</title>
        <authorList>
            <person name="Pan X."/>
        </authorList>
    </citation>
    <scope>NUCLEOTIDE SEQUENCE</scope>
    <source>
        <strain evidence="1">B1949</strain>
    </source>
</reference>
<dbReference type="InterPro" id="IPR049245">
    <property type="entry name" value="DUF6880"/>
</dbReference>